<dbReference type="GO" id="GO:0004427">
    <property type="term" value="F:inorganic diphosphate phosphatase activity"/>
    <property type="evidence" value="ECO:0007669"/>
    <property type="project" value="UniProtKB-UniRule"/>
</dbReference>
<evidence type="ECO:0000256" key="4">
    <source>
        <dbReference type="ARBA" id="ARBA00022801"/>
    </source>
</evidence>
<sequence length="176" mass="20300">MKLYQLPPGRHVPEVLTAVIEVPKDSSNKFEYDPEYDIIRLDRVLYSAVHYPGDYGFIPSTLAEDGDPLDITVMIGRPSFPGAVLDVRPLGFLEMTDDKGRDQKILAVPVFDPRFNSYNSLKDVGPHYLREIENFFEIYKQLEHKETIIEDWHDVDEAHKLVLECVERHKDVKGSK</sequence>
<keyword evidence="2 7" id="KW-0963">Cytoplasm</keyword>
<feature type="binding site" evidence="7">
    <location>
        <position position="70"/>
    </location>
    <ligand>
        <name>Mg(2+)</name>
        <dbReference type="ChEBI" id="CHEBI:18420"/>
        <label>2</label>
    </ligand>
</feature>
<dbReference type="AlphaFoldDB" id="D7CRD1"/>
<keyword evidence="9" id="KW-1185">Reference proteome</keyword>
<dbReference type="GO" id="GO:0005737">
    <property type="term" value="C:cytoplasm"/>
    <property type="evidence" value="ECO:0007669"/>
    <property type="project" value="UniProtKB-SubCell"/>
</dbReference>
<reference evidence="9" key="1">
    <citation type="submission" date="2010-05" db="EMBL/GenBank/DDBJ databases">
        <title>The complete genome of Truepera radiovictris DSM 17093.</title>
        <authorList>
            <consortium name="US DOE Joint Genome Institute (JGI-PGF)"/>
            <person name="Lucas S."/>
            <person name="Copeland A."/>
            <person name="Lapidus A."/>
            <person name="Glavina del Rio T."/>
            <person name="Dalin E."/>
            <person name="Tice H."/>
            <person name="Bruce D."/>
            <person name="Goodwin L."/>
            <person name="Pitluck S."/>
            <person name="Kyrpides N."/>
            <person name="Mavromatis K."/>
            <person name="Ovchinnikova G."/>
            <person name="Munk A.C."/>
            <person name="Detter J.C."/>
            <person name="Han C."/>
            <person name="Tapia R."/>
            <person name="Land M."/>
            <person name="Hauser L."/>
            <person name="Markowitz V."/>
            <person name="Cheng J.-F."/>
            <person name="Hugenholtz P."/>
            <person name="Woyke T."/>
            <person name="Wu D."/>
            <person name="Tindall B."/>
            <person name="Pomrenke H.G."/>
            <person name="Brambilla E."/>
            <person name="Klenk H.-P."/>
            <person name="Eisen J.A."/>
        </authorList>
    </citation>
    <scope>NUCLEOTIDE SEQUENCE [LARGE SCALE GENOMIC DNA]</scope>
    <source>
        <strain evidence="9">DSM 17093 / CIP 108686 / LMG 22925 / RQ-24</strain>
    </source>
</reference>
<comment type="subcellular location">
    <subcellularLocation>
        <location evidence="7">Cytoplasm</location>
    </subcellularLocation>
</comment>
<keyword evidence="3 7" id="KW-0479">Metal-binding</keyword>
<dbReference type="HAMAP" id="MF_00209">
    <property type="entry name" value="Inorganic_PPase"/>
    <property type="match status" value="1"/>
</dbReference>
<feature type="binding site" evidence="7">
    <location>
        <position position="65"/>
    </location>
    <ligand>
        <name>Mg(2+)</name>
        <dbReference type="ChEBI" id="CHEBI:18420"/>
        <label>1</label>
    </ligand>
</feature>
<comment type="cofactor">
    <cofactor evidence="1 7">
        <name>Mg(2+)</name>
        <dbReference type="ChEBI" id="CHEBI:18420"/>
    </cofactor>
</comment>
<feature type="binding site" evidence="7">
    <location>
        <position position="43"/>
    </location>
    <ligand>
        <name>substrate</name>
    </ligand>
</feature>
<gene>
    <name evidence="7" type="primary">ppa</name>
    <name evidence="8" type="ordered locus">Trad_2105</name>
</gene>
<dbReference type="SUPFAM" id="SSF50324">
    <property type="entry name" value="Inorganic pyrophosphatase"/>
    <property type="match status" value="1"/>
</dbReference>
<dbReference type="eggNOG" id="COG0221">
    <property type="taxonomic scope" value="Bacteria"/>
</dbReference>
<keyword evidence="4 7" id="KW-0378">Hydrolase</keyword>
<evidence type="ECO:0000313" key="8">
    <source>
        <dbReference type="EMBL" id="ADI15219.1"/>
    </source>
</evidence>
<dbReference type="STRING" id="649638.Trad_2105"/>
<reference evidence="8 9" key="2">
    <citation type="journal article" date="2011" name="Stand. Genomic Sci.">
        <title>Complete genome sequence of Truepera radiovictrix type strain (RQ-24).</title>
        <authorList>
            <person name="Ivanova N."/>
            <person name="Rohde C."/>
            <person name="Munk C."/>
            <person name="Nolan M."/>
            <person name="Lucas S."/>
            <person name="Del Rio T.G."/>
            <person name="Tice H."/>
            <person name="Deshpande S."/>
            <person name="Cheng J.F."/>
            <person name="Tapia R."/>
            <person name="Han C."/>
            <person name="Goodwin L."/>
            <person name="Pitluck S."/>
            <person name="Liolios K."/>
            <person name="Mavromatis K."/>
            <person name="Mikhailova N."/>
            <person name="Pati A."/>
            <person name="Chen A."/>
            <person name="Palaniappan K."/>
            <person name="Land M."/>
            <person name="Hauser L."/>
            <person name="Chang Y.J."/>
            <person name="Jeffries C.D."/>
            <person name="Brambilla E."/>
            <person name="Rohde M."/>
            <person name="Goker M."/>
            <person name="Tindall B.J."/>
            <person name="Woyke T."/>
            <person name="Bristow J."/>
            <person name="Eisen J.A."/>
            <person name="Markowitz V."/>
            <person name="Hugenholtz P."/>
            <person name="Kyrpides N.C."/>
            <person name="Klenk H.P."/>
            <person name="Lapidus A."/>
        </authorList>
    </citation>
    <scope>NUCLEOTIDE SEQUENCE [LARGE SCALE GENOMIC DNA]</scope>
    <source>
        <strain evidence="9">DSM 17093 / CIP 108686 / LMG 22925 / RQ-24</strain>
    </source>
</reference>
<dbReference type="InterPro" id="IPR008162">
    <property type="entry name" value="Pyrophosphatase"/>
</dbReference>
<feature type="binding site" evidence="7">
    <location>
        <position position="70"/>
    </location>
    <ligand>
        <name>Mg(2+)</name>
        <dbReference type="ChEBI" id="CHEBI:18420"/>
        <label>1</label>
    </ligand>
</feature>
<comment type="subunit">
    <text evidence="7">Homohexamer.</text>
</comment>
<dbReference type="GO" id="GO:0000287">
    <property type="term" value="F:magnesium ion binding"/>
    <property type="evidence" value="ECO:0007669"/>
    <property type="project" value="UniProtKB-UniRule"/>
</dbReference>
<dbReference type="InterPro" id="IPR036649">
    <property type="entry name" value="Pyrophosphatase_sf"/>
</dbReference>
<dbReference type="CDD" id="cd00412">
    <property type="entry name" value="pyrophosphatase"/>
    <property type="match status" value="1"/>
</dbReference>
<dbReference type="FunFam" id="3.90.80.10:FF:000003">
    <property type="entry name" value="Inorganic pyrophosphatase"/>
    <property type="match status" value="1"/>
</dbReference>
<dbReference type="KEGG" id="tra:Trad_2105"/>
<feature type="binding site" evidence="7">
    <location>
        <position position="102"/>
    </location>
    <ligand>
        <name>Mg(2+)</name>
        <dbReference type="ChEBI" id="CHEBI:18420"/>
        <label>1</label>
    </ligand>
</feature>
<protein>
    <recommendedName>
        <fullName evidence="7">Inorganic pyrophosphatase</fullName>
        <ecNumber evidence="7">3.6.1.1</ecNumber>
    </recommendedName>
    <alternativeName>
        <fullName evidence="7">Pyrophosphate phospho-hydrolase</fullName>
        <shortName evidence="7">PPase</shortName>
    </alternativeName>
</protein>
<dbReference type="PANTHER" id="PTHR10286">
    <property type="entry name" value="INORGANIC PYROPHOSPHATASE"/>
    <property type="match status" value="1"/>
</dbReference>
<feature type="binding site" evidence="7">
    <location>
        <position position="55"/>
    </location>
    <ligand>
        <name>substrate</name>
    </ligand>
</feature>
<evidence type="ECO:0000256" key="2">
    <source>
        <dbReference type="ARBA" id="ARBA00022490"/>
    </source>
</evidence>
<dbReference type="Gene3D" id="3.90.80.10">
    <property type="entry name" value="Inorganic pyrophosphatase"/>
    <property type="match status" value="1"/>
</dbReference>
<evidence type="ECO:0000256" key="5">
    <source>
        <dbReference type="ARBA" id="ARBA00022842"/>
    </source>
</evidence>
<comment type="function">
    <text evidence="7">Catalyzes the hydrolysis of inorganic pyrophosphate (PPi) forming two phosphate ions.</text>
</comment>
<dbReference type="GO" id="GO:0006796">
    <property type="term" value="P:phosphate-containing compound metabolic process"/>
    <property type="evidence" value="ECO:0007669"/>
    <property type="project" value="InterPro"/>
</dbReference>
<comment type="catalytic activity">
    <reaction evidence="6 7">
        <text>diphosphate + H2O = 2 phosphate + H(+)</text>
        <dbReference type="Rhea" id="RHEA:24576"/>
        <dbReference type="ChEBI" id="CHEBI:15377"/>
        <dbReference type="ChEBI" id="CHEBI:15378"/>
        <dbReference type="ChEBI" id="CHEBI:33019"/>
        <dbReference type="ChEBI" id="CHEBI:43474"/>
        <dbReference type="EC" id="3.6.1.1"/>
    </reaction>
</comment>
<name>D7CRD1_TRURR</name>
<dbReference type="OrthoDB" id="5187599at2"/>
<evidence type="ECO:0000313" key="9">
    <source>
        <dbReference type="Proteomes" id="UP000000379"/>
    </source>
</evidence>
<organism evidence="8 9">
    <name type="scientific">Truepera radiovictrix (strain DSM 17093 / CIP 108686 / LMG 22925 / RQ-24)</name>
    <dbReference type="NCBI Taxonomy" id="649638"/>
    <lineage>
        <taxon>Bacteria</taxon>
        <taxon>Thermotogati</taxon>
        <taxon>Deinococcota</taxon>
        <taxon>Deinococci</taxon>
        <taxon>Trueperales</taxon>
        <taxon>Trueperaceae</taxon>
        <taxon>Truepera</taxon>
    </lineage>
</organism>
<keyword evidence="5 7" id="KW-0460">Magnesium</keyword>
<evidence type="ECO:0000256" key="1">
    <source>
        <dbReference type="ARBA" id="ARBA00001946"/>
    </source>
</evidence>
<evidence type="ECO:0000256" key="3">
    <source>
        <dbReference type="ARBA" id="ARBA00022723"/>
    </source>
</evidence>
<dbReference type="HOGENOM" id="CLU_073198_1_2_0"/>
<dbReference type="PROSITE" id="PS00387">
    <property type="entry name" value="PPASE"/>
    <property type="match status" value="1"/>
</dbReference>
<evidence type="ECO:0000256" key="7">
    <source>
        <dbReference type="HAMAP-Rule" id="MF_00209"/>
    </source>
</evidence>
<dbReference type="EC" id="3.6.1.1" evidence="7"/>
<accession>D7CRD1</accession>
<proteinExistence type="inferred from homology"/>
<evidence type="ECO:0000256" key="6">
    <source>
        <dbReference type="ARBA" id="ARBA00047820"/>
    </source>
</evidence>
<dbReference type="Pfam" id="PF00719">
    <property type="entry name" value="Pyrophosphatase"/>
    <property type="match status" value="1"/>
</dbReference>
<dbReference type="EMBL" id="CP002049">
    <property type="protein sequence ID" value="ADI15219.1"/>
    <property type="molecule type" value="Genomic_DNA"/>
</dbReference>
<feature type="binding site" evidence="7">
    <location>
        <position position="139"/>
    </location>
    <ligand>
        <name>substrate</name>
    </ligand>
</feature>
<dbReference type="Proteomes" id="UP000000379">
    <property type="component" value="Chromosome"/>
</dbReference>
<comment type="similarity">
    <text evidence="7">Belongs to the PPase family.</text>
</comment>
<feature type="binding site" evidence="7">
    <location>
        <position position="29"/>
    </location>
    <ligand>
        <name>substrate</name>
    </ligand>
</feature>
<dbReference type="RefSeq" id="WP_013178583.1">
    <property type="nucleotide sequence ID" value="NC_014221.1"/>
</dbReference>